<dbReference type="InterPro" id="IPR051199">
    <property type="entry name" value="LPS_LOS_Heptosyltrfase"/>
</dbReference>
<dbReference type="InterPro" id="IPR002201">
    <property type="entry name" value="Glyco_trans_9"/>
</dbReference>
<keyword evidence="1" id="KW-0328">Glycosyltransferase</keyword>
<dbReference type="CDD" id="cd03789">
    <property type="entry name" value="GT9_LPS_heptosyltransferase"/>
    <property type="match status" value="1"/>
</dbReference>
<proteinExistence type="predicted"/>
<accession>A0ABV6YPA1</accession>
<dbReference type="Proteomes" id="UP001594288">
    <property type="component" value="Unassembled WGS sequence"/>
</dbReference>
<dbReference type="SUPFAM" id="SSF53756">
    <property type="entry name" value="UDP-Glycosyltransferase/glycogen phosphorylase"/>
    <property type="match status" value="1"/>
</dbReference>
<evidence type="ECO:0000313" key="3">
    <source>
        <dbReference type="EMBL" id="MFC1799714.1"/>
    </source>
</evidence>
<dbReference type="PANTHER" id="PTHR30160:SF1">
    <property type="entry name" value="LIPOPOLYSACCHARIDE 1,2-N-ACETYLGLUCOSAMINETRANSFERASE-RELATED"/>
    <property type="match status" value="1"/>
</dbReference>
<keyword evidence="4" id="KW-1185">Reference proteome</keyword>
<protein>
    <submittedName>
        <fullName evidence="3">Glycosyltransferase family 9 protein</fullName>
    </submittedName>
</protein>
<dbReference type="Gene3D" id="3.40.50.2000">
    <property type="entry name" value="Glycogen Phosphorylase B"/>
    <property type="match status" value="2"/>
</dbReference>
<evidence type="ECO:0000256" key="2">
    <source>
        <dbReference type="ARBA" id="ARBA00022679"/>
    </source>
</evidence>
<dbReference type="Pfam" id="PF01075">
    <property type="entry name" value="Glyco_transf_9"/>
    <property type="match status" value="1"/>
</dbReference>
<dbReference type="PANTHER" id="PTHR30160">
    <property type="entry name" value="TETRAACYLDISACCHARIDE 4'-KINASE-RELATED"/>
    <property type="match status" value="1"/>
</dbReference>
<name>A0ABV6YPA1_UNCEI</name>
<reference evidence="3 4" key="1">
    <citation type="submission" date="2024-09" db="EMBL/GenBank/DDBJ databases">
        <authorList>
            <person name="D'Angelo T."/>
        </authorList>
    </citation>
    <scope>NUCLEOTIDE SEQUENCE [LARGE SCALE GENOMIC DNA]</scope>
    <source>
        <strain evidence="3">SAG AM-311-F02</strain>
    </source>
</reference>
<comment type="caution">
    <text evidence="3">The sequence shown here is derived from an EMBL/GenBank/DDBJ whole genome shotgun (WGS) entry which is preliminary data.</text>
</comment>
<gene>
    <name evidence="3" type="ORF">ACFL2Z_02240</name>
</gene>
<evidence type="ECO:0000313" key="4">
    <source>
        <dbReference type="Proteomes" id="UP001594288"/>
    </source>
</evidence>
<dbReference type="EMBL" id="JBHPEI010000024">
    <property type="protein sequence ID" value="MFC1799714.1"/>
    <property type="molecule type" value="Genomic_DNA"/>
</dbReference>
<keyword evidence="2" id="KW-0808">Transferase</keyword>
<sequence>MSSGKTSAEKVTAQRVKAGVDYRRILIIQTAFLGDVILITPLIRAAGEFFPDARIDVLVTPETGSILANNPHIRQVITFDKRKSKLLALWETGRQLRRTGYDLVITPHSSLTTAYLMRWAGIPERLGFDRWAAARHLTIKVPHIEKRGFHKIRRNLHLLSVFTDREFDMQSEVFPDEVMEAGAEDLLAGLPRPGRPAVVICPASLWFTKCWPEEHFVELASGLAGAGINMIFDGGPDDHELCQRIIEKSGVKALNICKVTRPLESAAVIRRCDLVVSGDSAPVHLANAVKTDVFAINGPTDTMETGYFPFRQGDRVFALDMDCRPCGPHGASSCPLGHHRCMRDLRAETILDEIVGRLS</sequence>
<organism evidence="3 4">
    <name type="scientific">Eiseniibacteriota bacterium</name>
    <dbReference type="NCBI Taxonomy" id="2212470"/>
    <lineage>
        <taxon>Bacteria</taxon>
        <taxon>Candidatus Eiseniibacteriota</taxon>
    </lineage>
</organism>
<evidence type="ECO:0000256" key="1">
    <source>
        <dbReference type="ARBA" id="ARBA00022676"/>
    </source>
</evidence>